<evidence type="ECO:0000313" key="2">
    <source>
        <dbReference type="EMBL" id="GAA4229778.1"/>
    </source>
</evidence>
<organism evidence="2 3">
    <name type="scientific">Actinomadura meridiana</name>
    <dbReference type="NCBI Taxonomy" id="559626"/>
    <lineage>
        <taxon>Bacteria</taxon>
        <taxon>Bacillati</taxon>
        <taxon>Actinomycetota</taxon>
        <taxon>Actinomycetes</taxon>
        <taxon>Streptosporangiales</taxon>
        <taxon>Thermomonosporaceae</taxon>
        <taxon>Actinomadura</taxon>
    </lineage>
</organism>
<feature type="region of interest" description="Disordered" evidence="1">
    <location>
        <begin position="1"/>
        <end position="38"/>
    </location>
</feature>
<gene>
    <name evidence="2" type="ORF">GCM10022254_23000</name>
</gene>
<feature type="compositionally biased region" description="Basic and acidic residues" evidence="1">
    <location>
        <begin position="105"/>
        <end position="115"/>
    </location>
</feature>
<keyword evidence="3" id="KW-1185">Reference proteome</keyword>
<sequence>MREPGAQAAGTGVRERSRARGRPPAPTGTDRCQGPQRGCTQLPTLEVVLGRLADRSTQEPLRVCSQCAACLLTVHGVWPEGAPSPFRVVVMTLLQQPVANRRTGPHREAREDVPPHETAPYPSRPRRAPEGARPA</sequence>
<proteinExistence type="predicted"/>
<name>A0ABP8BXN4_9ACTN</name>
<dbReference type="RefSeq" id="WP_344894186.1">
    <property type="nucleotide sequence ID" value="NZ_BAABAS010000005.1"/>
</dbReference>
<dbReference type="Proteomes" id="UP001501710">
    <property type="component" value="Unassembled WGS sequence"/>
</dbReference>
<protein>
    <submittedName>
        <fullName evidence="2">Uncharacterized protein</fullName>
    </submittedName>
</protein>
<dbReference type="EMBL" id="BAABAS010000005">
    <property type="protein sequence ID" value="GAA4229778.1"/>
    <property type="molecule type" value="Genomic_DNA"/>
</dbReference>
<comment type="caution">
    <text evidence="2">The sequence shown here is derived from an EMBL/GenBank/DDBJ whole genome shotgun (WGS) entry which is preliminary data.</text>
</comment>
<evidence type="ECO:0000313" key="3">
    <source>
        <dbReference type="Proteomes" id="UP001501710"/>
    </source>
</evidence>
<reference evidence="3" key="1">
    <citation type="journal article" date="2019" name="Int. J. Syst. Evol. Microbiol.">
        <title>The Global Catalogue of Microorganisms (GCM) 10K type strain sequencing project: providing services to taxonomists for standard genome sequencing and annotation.</title>
        <authorList>
            <consortium name="The Broad Institute Genomics Platform"/>
            <consortium name="The Broad Institute Genome Sequencing Center for Infectious Disease"/>
            <person name="Wu L."/>
            <person name="Ma J."/>
        </authorList>
    </citation>
    <scope>NUCLEOTIDE SEQUENCE [LARGE SCALE GENOMIC DNA]</scope>
    <source>
        <strain evidence="3">JCM 17440</strain>
    </source>
</reference>
<feature type="region of interest" description="Disordered" evidence="1">
    <location>
        <begin position="98"/>
        <end position="135"/>
    </location>
</feature>
<accession>A0ABP8BXN4</accession>
<evidence type="ECO:0000256" key="1">
    <source>
        <dbReference type="SAM" id="MobiDB-lite"/>
    </source>
</evidence>